<dbReference type="SUPFAM" id="SSF51126">
    <property type="entry name" value="Pectin lyase-like"/>
    <property type="match status" value="1"/>
</dbReference>
<evidence type="ECO:0000313" key="4">
    <source>
        <dbReference type="EMBL" id="MCW3806647.1"/>
    </source>
</evidence>
<dbReference type="InterPro" id="IPR012334">
    <property type="entry name" value="Pectin_lyas_fold"/>
</dbReference>
<accession>A0AAE3SKI5</accession>
<sequence length="519" mass="58432">MKNMFKVLFVLFVFTMYPKGYAQNSQLWDDYQRDYKNGKPSELPNFSFAGYHHSEKGIPDVNYNLYDVTKYGAVANDDKSDKEAIRKAIAAAIKNGSGIVFFPKGRFLVNEDLDDRKPIDVKGNNIVFKGSGSGKDGTELFMKNYLPAKDPDKLWTCPYLFQFTGGGKEEVIAQVIKDANRGEHVIRVNDAAKIKVGDWIVLRVQNNAADLIEGDMCGCHVDKTWTSLLNKGVYVNEYHQVMDVKGNSLFFKEPLLHNVDKKHNWSILSYAHFEEVGVEDIAFVGNWHEDFVHHKDYVHDGGYSMVKFTRLANSWIRNCRFTDVNRAASIGLSANVSVLNCDVSGTPGHSSISSSASTRVLIGKVNDSSSQWHAPGVTGACIGTVLWRVKYNEDTSFETHASQPRATLFDCIEGGFFIGRGGGARQNLPNHMEHLVLWNYKEIGEPETDFEFWSSKTWFWKIIPPYVVGFHGAGSTFKKDQIKVLESLGTPVDPESLYEAQLKLRLGELPLWVKNIKNL</sequence>
<dbReference type="InterPro" id="IPR024535">
    <property type="entry name" value="RHGA/B-epi-like_pectate_lyase"/>
</dbReference>
<feature type="domain" description="DUF4955" evidence="3">
    <location>
        <begin position="371"/>
        <end position="515"/>
    </location>
</feature>
<dbReference type="InterPro" id="IPR011050">
    <property type="entry name" value="Pectin_lyase_fold/virulence"/>
</dbReference>
<feature type="domain" description="Rhamnogalacturonase A/B/Epimerase-like pectate lyase" evidence="2">
    <location>
        <begin position="67"/>
        <end position="130"/>
    </location>
</feature>
<proteinExistence type="predicted"/>
<dbReference type="Pfam" id="PF16315">
    <property type="entry name" value="DUF4955"/>
    <property type="match status" value="1"/>
</dbReference>
<dbReference type="Proteomes" id="UP001207408">
    <property type="component" value="Unassembled WGS sequence"/>
</dbReference>
<keyword evidence="1" id="KW-0732">Signal</keyword>
<dbReference type="InterPro" id="IPR032532">
    <property type="entry name" value="DUF4955"/>
</dbReference>
<protein>
    <submittedName>
        <fullName evidence="4">DUF4955 domain-containing protein</fullName>
    </submittedName>
</protein>
<dbReference type="RefSeq" id="WP_301200273.1">
    <property type="nucleotide sequence ID" value="NZ_JAPDPI010000027.1"/>
</dbReference>
<keyword evidence="5" id="KW-1185">Reference proteome</keyword>
<dbReference type="AlphaFoldDB" id="A0AAE3SKI5"/>
<reference evidence="4" key="1">
    <citation type="submission" date="2022-10" db="EMBL/GenBank/DDBJ databases">
        <authorList>
            <person name="Yu W.X."/>
        </authorList>
    </citation>
    <scope>NUCLEOTIDE SEQUENCE</scope>
    <source>
        <strain evidence="4">D04</strain>
    </source>
</reference>
<comment type="caution">
    <text evidence="4">The sequence shown here is derived from an EMBL/GenBank/DDBJ whole genome shotgun (WGS) entry which is preliminary data.</text>
</comment>
<evidence type="ECO:0000313" key="5">
    <source>
        <dbReference type="Proteomes" id="UP001207408"/>
    </source>
</evidence>
<dbReference type="Gene3D" id="2.160.20.10">
    <property type="entry name" value="Single-stranded right-handed beta-helix, Pectin lyase-like"/>
    <property type="match status" value="1"/>
</dbReference>
<organism evidence="4 5">
    <name type="scientific">Plebeiibacterium marinum</name>
    <dbReference type="NCBI Taxonomy" id="2992111"/>
    <lineage>
        <taxon>Bacteria</taxon>
        <taxon>Pseudomonadati</taxon>
        <taxon>Bacteroidota</taxon>
        <taxon>Bacteroidia</taxon>
        <taxon>Marinilabiliales</taxon>
        <taxon>Marinilabiliaceae</taxon>
        <taxon>Plebeiibacterium</taxon>
    </lineage>
</organism>
<dbReference type="Pfam" id="PF12708">
    <property type="entry name" value="Pect-lyase_RHGA_epim"/>
    <property type="match status" value="1"/>
</dbReference>
<feature type="signal peptide" evidence="1">
    <location>
        <begin position="1"/>
        <end position="22"/>
    </location>
</feature>
<evidence type="ECO:0000259" key="2">
    <source>
        <dbReference type="Pfam" id="PF12708"/>
    </source>
</evidence>
<dbReference type="EMBL" id="JAPDPI010000027">
    <property type="protein sequence ID" value="MCW3806647.1"/>
    <property type="molecule type" value="Genomic_DNA"/>
</dbReference>
<evidence type="ECO:0000256" key="1">
    <source>
        <dbReference type="SAM" id="SignalP"/>
    </source>
</evidence>
<evidence type="ECO:0000259" key="3">
    <source>
        <dbReference type="Pfam" id="PF16315"/>
    </source>
</evidence>
<name>A0AAE3SKI5_9BACT</name>
<feature type="chain" id="PRO_5042057675" evidence="1">
    <location>
        <begin position="23"/>
        <end position="519"/>
    </location>
</feature>
<gene>
    <name evidence="4" type="ORF">OM074_13505</name>
</gene>